<gene>
    <name evidence="3" type="ORF">C450_06465</name>
</gene>
<evidence type="ECO:0000256" key="1">
    <source>
        <dbReference type="SAM" id="MobiDB-lite"/>
    </source>
</evidence>
<dbReference type="AlphaFoldDB" id="M0N8J8"/>
<name>M0N8J8_9EURY</name>
<evidence type="ECO:0000313" key="3">
    <source>
        <dbReference type="EMBL" id="EMA54287.1"/>
    </source>
</evidence>
<dbReference type="InterPro" id="IPR052344">
    <property type="entry name" value="Transposase-related"/>
</dbReference>
<feature type="compositionally biased region" description="Low complexity" evidence="1">
    <location>
        <begin position="75"/>
        <end position="85"/>
    </location>
</feature>
<dbReference type="Proteomes" id="UP000011625">
    <property type="component" value="Unassembled WGS sequence"/>
</dbReference>
<feature type="region of interest" description="Disordered" evidence="1">
    <location>
        <begin position="442"/>
        <end position="500"/>
    </location>
</feature>
<dbReference type="InterPro" id="IPR004291">
    <property type="entry name" value="Transposase_IS66_central"/>
</dbReference>
<feature type="compositionally biased region" description="Basic and acidic residues" evidence="1">
    <location>
        <begin position="29"/>
        <end position="43"/>
    </location>
</feature>
<comment type="caution">
    <text evidence="3">The sequence shown here is derived from an EMBL/GenBank/DDBJ whole genome shotgun (WGS) entry which is preliminary data.</text>
</comment>
<keyword evidence="4" id="KW-1185">Reference proteome</keyword>
<dbReference type="NCBIfam" id="NF033517">
    <property type="entry name" value="transpos_IS66"/>
    <property type="match status" value="1"/>
</dbReference>
<feature type="compositionally biased region" description="Basic and acidic residues" evidence="1">
    <location>
        <begin position="90"/>
        <end position="107"/>
    </location>
</feature>
<evidence type="ECO:0000313" key="4">
    <source>
        <dbReference type="Proteomes" id="UP000011625"/>
    </source>
</evidence>
<proteinExistence type="predicted"/>
<evidence type="ECO:0000259" key="2">
    <source>
        <dbReference type="Pfam" id="PF03050"/>
    </source>
</evidence>
<dbReference type="PATRIC" id="fig|1227456.3.peg.1299"/>
<protein>
    <submittedName>
        <fullName evidence="3">ISH10-type transposase ISHwa11</fullName>
    </submittedName>
</protein>
<dbReference type="EMBL" id="AOME01000029">
    <property type="protein sequence ID" value="EMA54287.1"/>
    <property type="molecule type" value="Genomic_DNA"/>
</dbReference>
<feature type="domain" description="Transposase IS66 central" evidence="2">
    <location>
        <begin position="169"/>
        <end position="430"/>
    </location>
</feature>
<dbReference type="PANTHER" id="PTHR33678:SF1">
    <property type="entry name" value="BLL1576 PROTEIN"/>
    <property type="match status" value="1"/>
</dbReference>
<reference evidence="3 4" key="1">
    <citation type="journal article" date="2014" name="PLoS Genet.">
        <title>Phylogenetically driven sequencing of extremely halophilic archaea reveals strategies for static and dynamic osmo-response.</title>
        <authorList>
            <person name="Becker E.A."/>
            <person name="Seitzer P.M."/>
            <person name="Tritt A."/>
            <person name="Larsen D."/>
            <person name="Krusor M."/>
            <person name="Yao A.I."/>
            <person name="Wu D."/>
            <person name="Madern D."/>
            <person name="Eisen J.A."/>
            <person name="Darling A.E."/>
            <person name="Facciotti M.T."/>
        </authorList>
    </citation>
    <scope>NUCLEOTIDE SEQUENCE [LARGE SCALE GENOMIC DNA]</scope>
    <source>
        <strain evidence="3 4">DSM 8989</strain>
    </source>
</reference>
<accession>M0N8J8</accession>
<feature type="compositionally biased region" description="Acidic residues" evidence="1">
    <location>
        <begin position="61"/>
        <end position="74"/>
    </location>
</feature>
<sequence>MGRTILPQRDLTLLAENAFLRQQNAAQNERIEELENRLKRYENAHTPSSEQGGAGQSPQNEESEQDEENDEAGGDSDAASDSSSGPGRNPGHEGTTRPPPDPDRTVRVGEAYCPDCDRVLTDPDEYVSRVIVDIPLPIPTEVTKYELGKQECSCGNEVVAEHPDCPETGRFGPHLLAQTALLRYHGRLPHRKQAELFDWHLDHPVSPATIYNMTERVADRLRPAYEDVRASVRDSDVIYCDETGFPVDGDQHWVWTFVTDEDVFYTVDESRGSQVLEDVLGDELAEDATLSCDGWSAYPSYHGKLQRCWAHLLREAKYVAERHEEAEPISEVLHDLHEDLTAFDEEDPPASARERRRAQASLCLEELIRTDYEAEEVTQLAEKIRNGLGCWLTFVTEPDVDSTNNRAERALREQVVMRKIFGGLRSETGVRIHETLSTMVTTWERQGLDPPDQLTSMLGGEQPESRAEASTNGPPPDQLTSMLGGEQPESRAEASTNGPR</sequence>
<dbReference type="Pfam" id="PF03050">
    <property type="entry name" value="DDE_Tnp_IS66"/>
    <property type="match status" value="1"/>
</dbReference>
<feature type="region of interest" description="Disordered" evidence="1">
    <location>
        <begin position="22"/>
        <end position="108"/>
    </location>
</feature>
<dbReference type="PANTHER" id="PTHR33678">
    <property type="entry name" value="BLL1576 PROTEIN"/>
    <property type="match status" value="1"/>
</dbReference>
<dbReference type="STRING" id="1227456.C450_06465"/>
<organism evidence="3 4">
    <name type="scientific">Halococcus salifodinae DSM 8989</name>
    <dbReference type="NCBI Taxonomy" id="1227456"/>
    <lineage>
        <taxon>Archaea</taxon>
        <taxon>Methanobacteriati</taxon>
        <taxon>Methanobacteriota</taxon>
        <taxon>Stenosarchaea group</taxon>
        <taxon>Halobacteria</taxon>
        <taxon>Halobacteriales</taxon>
        <taxon>Halococcaceae</taxon>
        <taxon>Halococcus</taxon>
    </lineage>
</organism>